<dbReference type="RefSeq" id="WP_143690269.1">
    <property type="nucleotide sequence ID" value="NZ_FTNT01000004.1"/>
</dbReference>
<name>A0A1N7F4U0_9NOCA</name>
<evidence type="ECO:0000313" key="1">
    <source>
        <dbReference type="EMBL" id="SIR95329.1"/>
    </source>
</evidence>
<sequence length="63" mass="7277">MTDTDPSSLAQAMRLIDELETMADRLVAELERTPASRMENASRRRDLHEVRHQIRALQRAYPG</sequence>
<gene>
    <name evidence="1" type="ORF">SAMN05445060_1803</name>
</gene>
<dbReference type="AlphaFoldDB" id="A0A1N7F4U0"/>
<protein>
    <submittedName>
        <fullName evidence="1">Uncharacterized protein</fullName>
    </submittedName>
</protein>
<evidence type="ECO:0000313" key="2">
    <source>
        <dbReference type="Proteomes" id="UP000186218"/>
    </source>
</evidence>
<reference evidence="1 2" key="1">
    <citation type="submission" date="2017-01" db="EMBL/GenBank/DDBJ databases">
        <authorList>
            <person name="Mah S.A."/>
            <person name="Swanson W.J."/>
            <person name="Moy G.W."/>
            <person name="Vacquier V.D."/>
        </authorList>
    </citation>
    <scope>NUCLEOTIDE SEQUENCE [LARGE SCALE GENOMIC DNA]</scope>
    <source>
        <strain evidence="1 2">CPCC 203464</strain>
    </source>
</reference>
<proteinExistence type="predicted"/>
<accession>A0A1N7F4U0</accession>
<dbReference type="EMBL" id="FTNT01000004">
    <property type="protein sequence ID" value="SIR95329.1"/>
    <property type="molecule type" value="Genomic_DNA"/>
</dbReference>
<dbReference type="Proteomes" id="UP000186218">
    <property type="component" value="Unassembled WGS sequence"/>
</dbReference>
<organism evidence="1 2">
    <name type="scientific">Williamsia sterculiae</name>
    <dbReference type="NCBI Taxonomy" id="1344003"/>
    <lineage>
        <taxon>Bacteria</taxon>
        <taxon>Bacillati</taxon>
        <taxon>Actinomycetota</taxon>
        <taxon>Actinomycetes</taxon>
        <taxon>Mycobacteriales</taxon>
        <taxon>Nocardiaceae</taxon>
        <taxon>Williamsia</taxon>
    </lineage>
</organism>
<keyword evidence="2" id="KW-1185">Reference proteome</keyword>